<organism evidence="4 5">
    <name type="scientific">Hevea brasiliensis</name>
    <name type="common">Para rubber tree</name>
    <name type="synonym">Siphonia brasiliensis</name>
    <dbReference type="NCBI Taxonomy" id="3981"/>
    <lineage>
        <taxon>Eukaryota</taxon>
        <taxon>Viridiplantae</taxon>
        <taxon>Streptophyta</taxon>
        <taxon>Embryophyta</taxon>
        <taxon>Tracheophyta</taxon>
        <taxon>Spermatophyta</taxon>
        <taxon>Magnoliopsida</taxon>
        <taxon>eudicotyledons</taxon>
        <taxon>Gunneridae</taxon>
        <taxon>Pentapetalae</taxon>
        <taxon>rosids</taxon>
        <taxon>fabids</taxon>
        <taxon>Malpighiales</taxon>
        <taxon>Euphorbiaceae</taxon>
        <taxon>Crotonoideae</taxon>
        <taxon>Micrandreae</taxon>
        <taxon>Hevea</taxon>
    </lineage>
</organism>
<dbReference type="PRINTS" id="PR00081">
    <property type="entry name" value="GDHRDH"/>
</dbReference>
<protein>
    <recommendedName>
        <fullName evidence="6">(+)-neomenthol dehydrogenase</fullName>
    </recommendedName>
</protein>
<keyword evidence="5" id="KW-1185">Reference proteome</keyword>
<evidence type="ECO:0000256" key="2">
    <source>
        <dbReference type="ARBA" id="ARBA00022857"/>
    </source>
</evidence>
<proteinExistence type="inferred from homology"/>
<dbReference type="InterPro" id="IPR002347">
    <property type="entry name" value="SDR_fam"/>
</dbReference>
<gene>
    <name evidence="4" type="ORF">P3X46_003724</name>
</gene>
<evidence type="ECO:0000313" key="5">
    <source>
        <dbReference type="Proteomes" id="UP001174677"/>
    </source>
</evidence>
<keyword evidence="3" id="KW-0560">Oxidoreductase</keyword>
<dbReference type="Gene3D" id="3.40.50.720">
    <property type="entry name" value="NAD(P)-binding Rossmann-like Domain"/>
    <property type="match status" value="1"/>
</dbReference>
<dbReference type="PANTHER" id="PTHR43490:SF98">
    <property type="entry name" value="OS02G0640600 PROTEIN"/>
    <property type="match status" value="1"/>
</dbReference>
<keyword evidence="2" id="KW-0521">NADP</keyword>
<dbReference type="EMBL" id="JARPOI010000002">
    <property type="protein sequence ID" value="KAJ9188360.1"/>
    <property type="molecule type" value="Genomic_DNA"/>
</dbReference>
<comment type="caution">
    <text evidence="4">The sequence shown here is derived from an EMBL/GenBank/DDBJ whole genome shotgun (WGS) entry which is preliminary data.</text>
</comment>
<comment type="similarity">
    <text evidence="1">Belongs to the short-chain dehydrogenases/reductases (SDR) family.</text>
</comment>
<dbReference type="PANTHER" id="PTHR43490">
    <property type="entry name" value="(+)-NEOMENTHOL DEHYDROGENASE"/>
    <property type="match status" value="1"/>
</dbReference>
<evidence type="ECO:0000256" key="1">
    <source>
        <dbReference type="ARBA" id="ARBA00006484"/>
    </source>
</evidence>
<evidence type="ECO:0000256" key="3">
    <source>
        <dbReference type="ARBA" id="ARBA00023002"/>
    </source>
</evidence>
<dbReference type="InterPro" id="IPR036291">
    <property type="entry name" value="NAD(P)-bd_dom_sf"/>
</dbReference>
<evidence type="ECO:0008006" key="6">
    <source>
        <dbReference type="Google" id="ProtNLM"/>
    </source>
</evidence>
<accession>A0ABQ9N9B5</accession>
<dbReference type="SUPFAM" id="SSF51735">
    <property type="entry name" value="NAD(P)-binding Rossmann-fold domains"/>
    <property type="match status" value="1"/>
</dbReference>
<reference evidence="4" key="1">
    <citation type="journal article" date="2023" name="Plant Biotechnol. J.">
        <title>Chromosome-level wild Hevea brasiliensis genome provides new tools for genomic-assisted breeding and valuable loci to elevate rubber yield.</title>
        <authorList>
            <person name="Cheng H."/>
            <person name="Song X."/>
            <person name="Hu Y."/>
            <person name="Wu T."/>
            <person name="Yang Q."/>
            <person name="An Z."/>
            <person name="Feng S."/>
            <person name="Deng Z."/>
            <person name="Wu W."/>
            <person name="Zeng X."/>
            <person name="Tu M."/>
            <person name="Wang X."/>
            <person name="Huang H."/>
        </authorList>
    </citation>
    <scope>NUCLEOTIDE SEQUENCE</scope>
    <source>
        <strain evidence="4">MT/VB/25A 57/8</strain>
    </source>
</reference>
<evidence type="ECO:0000313" key="4">
    <source>
        <dbReference type="EMBL" id="KAJ9188360.1"/>
    </source>
</evidence>
<dbReference type="Proteomes" id="UP001174677">
    <property type="component" value="Chromosome 2"/>
</dbReference>
<name>A0ABQ9N9B5_HEVBR</name>
<sequence length="198" mass="22215">MQEGAYVNWQWHKRTIQTYELVEECLIINNYGAKRMVEALVPLLQFSDSPRIVNVSSFLGKLTHVANEWAKEVLIDADNLSEGRIDEALSKCLEDLKESSPETKGWPAYLSAHMLSKAAMNACTRILAKKVLTFLVNCVCPGFVKTDINYNNGMLSVEEGAANPVRLALLPNDGPSGCFFDQKEESPFLLNMIPLYRQ</sequence>